<dbReference type="InterPro" id="IPR043472">
    <property type="entry name" value="Macro_dom-like"/>
</dbReference>
<dbReference type="EMBL" id="QEYI01000005">
    <property type="protein sequence ID" value="PWE20914.1"/>
    <property type="molecule type" value="Genomic_DNA"/>
</dbReference>
<evidence type="ECO:0000256" key="8">
    <source>
        <dbReference type="HAMAP-Rule" id="MF_00181"/>
    </source>
</evidence>
<dbReference type="PANTHER" id="PTHR11963:SF23">
    <property type="entry name" value="CYTOSOL AMINOPEPTIDASE"/>
    <property type="match status" value="1"/>
</dbReference>
<reference evidence="10 11" key="1">
    <citation type="submission" date="2018-05" db="EMBL/GenBank/DDBJ databases">
        <title>Antimicrobial susceptibility testing and genomic analysis of Arcobacter skirrowii strains and one Arcobacter butzleri isolated from German poultry farms.</title>
        <authorList>
            <person name="Haenel I."/>
            <person name="Hotzel H."/>
            <person name="Tomaso H."/>
            <person name="Busch A."/>
        </authorList>
    </citation>
    <scope>NUCLEOTIDE SEQUENCE [LARGE SCALE GENOMIC DNA]</scope>
    <source>
        <strain evidence="11">v</strain>
    </source>
</reference>
<dbReference type="Gene3D" id="3.40.220.10">
    <property type="entry name" value="Leucine Aminopeptidase, subunit E, domain 1"/>
    <property type="match status" value="1"/>
</dbReference>
<dbReference type="STRING" id="28200.GCA_001572935_01383"/>
<keyword evidence="8" id="KW-0479">Metal-binding</keyword>
<dbReference type="HAMAP" id="MF_00181">
    <property type="entry name" value="Cytosol_peptidase_M17"/>
    <property type="match status" value="1"/>
</dbReference>
<evidence type="ECO:0000313" key="10">
    <source>
        <dbReference type="EMBL" id="PWE20914.1"/>
    </source>
</evidence>
<evidence type="ECO:0000256" key="7">
    <source>
        <dbReference type="ARBA" id="ARBA00023211"/>
    </source>
</evidence>
<organism evidence="10 11">
    <name type="scientific">Aliarcobacter skirrowii</name>
    <dbReference type="NCBI Taxonomy" id="28200"/>
    <lineage>
        <taxon>Bacteria</taxon>
        <taxon>Pseudomonadati</taxon>
        <taxon>Campylobacterota</taxon>
        <taxon>Epsilonproteobacteria</taxon>
        <taxon>Campylobacterales</taxon>
        <taxon>Arcobacteraceae</taxon>
        <taxon>Aliarcobacter</taxon>
    </lineage>
</organism>
<comment type="catalytic activity">
    <reaction evidence="1 8">
        <text>Release of an N-terminal amino acid, Xaa-|-Yaa-, in which Xaa is preferably Leu, but may be other amino acids including Pro although not Arg or Lys, and Yaa may be Pro. Amino acid amides and methyl esters are also readily hydrolyzed, but rates on arylamides are exceedingly low.</text>
        <dbReference type="EC" id="3.4.11.1"/>
    </reaction>
</comment>
<evidence type="ECO:0000256" key="6">
    <source>
        <dbReference type="ARBA" id="ARBA00022801"/>
    </source>
</evidence>
<comment type="caution">
    <text evidence="10">The sequence shown here is derived from an EMBL/GenBank/DDBJ whole genome shotgun (WGS) entry which is preliminary data.</text>
</comment>
<evidence type="ECO:0000256" key="1">
    <source>
        <dbReference type="ARBA" id="ARBA00000135"/>
    </source>
</evidence>
<dbReference type="CDD" id="cd00433">
    <property type="entry name" value="Peptidase_M17"/>
    <property type="match status" value="1"/>
</dbReference>
<feature type="active site" evidence="8">
    <location>
        <position position="247"/>
    </location>
</feature>
<feature type="binding site" evidence="8">
    <location>
        <position position="258"/>
    </location>
    <ligand>
        <name>Mn(2+)</name>
        <dbReference type="ChEBI" id="CHEBI:29035"/>
        <label>2</label>
    </ligand>
</feature>
<gene>
    <name evidence="8" type="primary">pepA</name>
    <name evidence="10" type="ORF">DF188_06965</name>
</gene>
<dbReference type="NCBIfam" id="NF002081">
    <property type="entry name" value="PRK00913.3-3"/>
    <property type="match status" value="1"/>
</dbReference>
<dbReference type="GO" id="GO:0005737">
    <property type="term" value="C:cytoplasm"/>
    <property type="evidence" value="ECO:0007669"/>
    <property type="project" value="UniProtKB-SubCell"/>
</dbReference>
<dbReference type="SUPFAM" id="SSF53187">
    <property type="entry name" value="Zn-dependent exopeptidases"/>
    <property type="match status" value="1"/>
</dbReference>
<comment type="cofactor">
    <cofactor evidence="8">
        <name>Mn(2+)</name>
        <dbReference type="ChEBI" id="CHEBI:29035"/>
    </cofactor>
    <text evidence="8">Binds 2 manganese ions per subunit.</text>
</comment>
<dbReference type="EC" id="3.4.11.1" evidence="8"/>
<feature type="binding site" evidence="8">
    <location>
        <position position="240"/>
    </location>
    <ligand>
        <name>Mn(2+)</name>
        <dbReference type="ChEBI" id="CHEBI:29035"/>
        <label>2</label>
    </ligand>
</feature>
<evidence type="ECO:0000256" key="5">
    <source>
        <dbReference type="ARBA" id="ARBA00022670"/>
    </source>
</evidence>
<keyword evidence="6 8" id="KW-0378">Hydrolase</keyword>
<evidence type="ECO:0000256" key="3">
    <source>
        <dbReference type="ARBA" id="ARBA00009528"/>
    </source>
</evidence>
<proteinExistence type="inferred from homology"/>
<keyword evidence="8" id="KW-0963">Cytoplasm</keyword>
<keyword evidence="4 8" id="KW-0031">Aminopeptidase</keyword>
<dbReference type="PANTHER" id="PTHR11963">
    <property type="entry name" value="LEUCINE AMINOPEPTIDASE-RELATED"/>
    <property type="match status" value="1"/>
</dbReference>
<dbReference type="PROSITE" id="PS00631">
    <property type="entry name" value="CYTOSOL_AP"/>
    <property type="match status" value="1"/>
</dbReference>
<feature type="domain" description="Cytosol aminopeptidase" evidence="9">
    <location>
        <begin position="315"/>
        <end position="322"/>
    </location>
</feature>
<feature type="active site" evidence="8">
    <location>
        <position position="321"/>
    </location>
</feature>
<evidence type="ECO:0000256" key="4">
    <source>
        <dbReference type="ARBA" id="ARBA00022438"/>
    </source>
</evidence>
<dbReference type="Pfam" id="PF02789">
    <property type="entry name" value="Peptidase_M17_N"/>
    <property type="match status" value="1"/>
</dbReference>
<dbReference type="GO" id="GO:0030145">
    <property type="term" value="F:manganese ion binding"/>
    <property type="evidence" value="ECO:0007669"/>
    <property type="project" value="UniProtKB-UniRule"/>
</dbReference>
<feature type="binding site" evidence="8">
    <location>
        <position position="235"/>
    </location>
    <ligand>
        <name>Mn(2+)</name>
        <dbReference type="ChEBI" id="CHEBI:29035"/>
        <label>2</label>
    </ligand>
</feature>
<accession>A0A2U2BZS3</accession>
<name>A0A2U2BZS3_9BACT</name>
<keyword evidence="5 8" id="KW-0645">Protease</keyword>
<sequence length="473" mass="53014">MKINILEISKDKEFDLEIILVDNLKKIKSKEDKELLEKLDFKAKDESVVLLAEKRKIYVGFEDYSYDSLAIAISGAIKRFNSTKFKSAKLLLNKELEDNFKALVEGSILGSYSFNHYKSEKDDKKQELYFVVEKKCENLSDILKESQIIANAVNKARDMVNTAPADFTPKSFVKEAEIIAKEFELEYEVLGEKDLEKQKMMSMHSVGRASVHESQLIHLKYRPKKAKRKIVLVGKGLTYDSGGLSLKPADFMVTMKADKSGAVAVLNTIKVIAELKLNIEVHAIIGAVENMIGGNAYKPDDILRAKNGKTIEVRNTDAEGRLVLADCLCYAQDEIKDFDYIFDFATLTGACVVGLGEYTTGIMGNSEELKQKALEASLNSGEYATKLDFNRYLKKCIKSEIADVCNISNTRYGGAITAGMFLDNFIYKENKNRWIHFDIAGPAFVEKAWGYNPYGASGTGVRMAVEFIKNLAK</sequence>
<comment type="catalytic activity">
    <reaction evidence="2 8">
        <text>Release of an N-terminal amino acid, preferentially leucine, but not glutamic or aspartic acids.</text>
        <dbReference type="EC" id="3.4.11.10"/>
    </reaction>
</comment>
<comment type="subcellular location">
    <subcellularLocation>
        <location evidence="8">Cytoplasm</location>
    </subcellularLocation>
</comment>
<dbReference type="AlphaFoldDB" id="A0A2U2BZS3"/>
<comment type="function">
    <text evidence="8">Presumably involved in the processing and regular turnover of intracellular proteins. Catalyzes the removal of unsubstituted N-terminal amino acids from various peptides.</text>
</comment>
<feature type="binding site" evidence="8">
    <location>
        <position position="319"/>
    </location>
    <ligand>
        <name>Mn(2+)</name>
        <dbReference type="ChEBI" id="CHEBI:29035"/>
        <label>2</label>
    </ligand>
</feature>
<evidence type="ECO:0000256" key="2">
    <source>
        <dbReference type="ARBA" id="ARBA00000967"/>
    </source>
</evidence>
<keyword evidence="7 8" id="KW-0464">Manganese</keyword>
<feature type="binding site" evidence="8">
    <location>
        <position position="317"/>
    </location>
    <ligand>
        <name>Mn(2+)</name>
        <dbReference type="ChEBI" id="CHEBI:29035"/>
        <label>1</label>
    </ligand>
</feature>
<feature type="binding site" evidence="8">
    <location>
        <position position="319"/>
    </location>
    <ligand>
        <name>Mn(2+)</name>
        <dbReference type="ChEBI" id="CHEBI:29035"/>
        <label>1</label>
    </ligand>
</feature>
<dbReference type="RefSeq" id="WP_109158532.1">
    <property type="nucleotide sequence ID" value="NZ_QEYI01000005.1"/>
</dbReference>
<evidence type="ECO:0000313" key="11">
    <source>
        <dbReference type="Proteomes" id="UP000245014"/>
    </source>
</evidence>
<dbReference type="GO" id="GO:0070006">
    <property type="term" value="F:metalloaminopeptidase activity"/>
    <property type="evidence" value="ECO:0007669"/>
    <property type="project" value="InterPro"/>
</dbReference>
<comment type="similarity">
    <text evidence="3 8">Belongs to the peptidase M17 family.</text>
</comment>
<dbReference type="InterPro" id="IPR000819">
    <property type="entry name" value="Peptidase_M17_C"/>
</dbReference>
<dbReference type="Gene3D" id="3.40.630.10">
    <property type="entry name" value="Zn peptidases"/>
    <property type="match status" value="1"/>
</dbReference>
<dbReference type="EC" id="3.4.11.10" evidence="8"/>
<dbReference type="SUPFAM" id="SSF52949">
    <property type="entry name" value="Macro domain-like"/>
    <property type="match status" value="1"/>
</dbReference>
<feature type="binding site" evidence="8">
    <location>
        <position position="240"/>
    </location>
    <ligand>
        <name>Mn(2+)</name>
        <dbReference type="ChEBI" id="CHEBI:29035"/>
        <label>1</label>
    </ligand>
</feature>
<dbReference type="InterPro" id="IPR023042">
    <property type="entry name" value="Peptidase_M17_leu_NH2_pept"/>
</dbReference>
<dbReference type="Pfam" id="PF00883">
    <property type="entry name" value="Peptidase_M17"/>
    <property type="match status" value="1"/>
</dbReference>
<protein>
    <recommendedName>
        <fullName evidence="8">Probable cytosol aminopeptidase</fullName>
        <ecNumber evidence="8">3.4.11.1</ecNumber>
    </recommendedName>
    <alternativeName>
        <fullName evidence="8">Leucine aminopeptidase</fullName>
        <shortName evidence="8">LAP</shortName>
        <ecNumber evidence="8">3.4.11.10</ecNumber>
    </alternativeName>
    <alternativeName>
        <fullName evidence="8">Leucyl aminopeptidase</fullName>
    </alternativeName>
</protein>
<dbReference type="Proteomes" id="UP000245014">
    <property type="component" value="Unassembled WGS sequence"/>
</dbReference>
<dbReference type="PRINTS" id="PR00481">
    <property type="entry name" value="LAMNOPPTDASE"/>
</dbReference>
<dbReference type="GO" id="GO:0006508">
    <property type="term" value="P:proteolysis"/>
    <property type="evidence" value="ECO:0007669"/>
    <property type="project" value="UniProtKB-KW"/>
</dbReference>
<evidence type="ECO:0000259" key="9">
    <source>
        <dbReference type="PROSITE" id="PS00631"/>
    </source>
</evidence>
<dbReference type="InterPro" id="IPR011356">
    <property type="entry name" value="Leucine_aapep/pepB"/>
</dbReference>
<dbReference type="InterPro" id="IPR008283">
    <property type="entry name" value="Peptidase_M17_N"/>
</dbReference>